<keyword evidence="3" id="KW-1185">Reference proteome</keyword>
<dbReference type="EMBL" id="JARAOO010000004">
    <property type="protein sequence ID" value="KAJ7971779.1"/>
    <property type="molecule type" value="Genomic_DNA"/>
</dbReference>
<evidence type="ECO:0000313" key="2">
    <source>
        <dbReference type="EMBL" id="KAJ7971779.1"/>
    </source>
</evidence>
<feature type="region of interest" description="Disordered" evidence="1">
    <location>
        <begin position="1"/>
        <end position="26"/>
    </location>
</feature>
<keyword evidence="2" id="KW-0548">Nucleotidyltransferase</keyword>
<sequence length="255" mass="29152">MEMEGDSESMEGSESESDGDTETGEDADCEECLIVRLIKEEKRRLKLPWRDSLIVKLLGKCIRYNFLCKKLYQLWKPYGVLKVIDIGMVTLRNYVLTLREIDHEKTMLVTEAEILVEDVDPHWTRSRAPEQGKNSMFGDWMLVWKGRRSGKVEGSKVNLKDREGNKGIIIRRDPRENGHWIVTKEKVQRENRGLNLGGSRFALLKEQVKAGGMKVTENEEHQLGSHIAAMSKVKHRSINKGAQCPPSADRQGNSF</sequence>
<evidence type="ECO:0000256" key="1">
    <source>
        <dbReference type="SAM" id="MobiDB-lite"/>
    </source>
</evidence>
<dbReference type="AlphaFoldDB" id="A0AAD7PYY6"/>
<dbReference type="Proteomes" id="UP001163823">
    <property type="component" value="Chromosome 4"/>
</dbReference>
<reference evidence="2" key="1">
    <citation type="journal article" date="2023" name="Science">
        <title>Elucidation of the pathway for biosynthesis of saponin adjuvants from the soapbark tree.</title>
        <authorList>
            <person name="Reed J."/>
            <person name="Orme A."/>
            <person name="El-Demerdash A."/>
            <person name="Owen C."/>
            <person name="Martin L.B.B."/>
            <person name="Misra R.C."/>
            <person name="Kikuchi S."/>
            <person name="Rejzek M."/>
            <person name="Martin A.C."/>
            <person name="Harkess A."/>
            <person name="Leebens-Mack J."/>
            <person name="Louveau T."/>
            <person name="Stephenson M.J."/>
            <person name="Osbourn A."/>
        </authorList>
    </citation>
    <scope>NUCLEOTIDE SEQUENCE</scope>
    <source>
        <strain evidence="2">S10</strain>
    </source>
</reference>
<organism evidence="2 3">
    <name type="scientific">Quillaja saponaria</name>
    <name type="common">Soap bark tree</name>
    <dbReference type="NCBI Taxonomy" id="32244"/>
    <lineage>
        <taxon>Eukaryota</taxon>
        <taxon>Viridiplantae</taxon>
        <taxon>Streptophyta</taxon>
        <taxon>Embryophyta</taxon>
        <taxon>Tracheophyta</taxon>
        <taxon>Spermatophyta</taxon>
        <taxon>Magnoliopsida</taxon>
        <taxon>eudicotyledons</taxon>
        <taxon>Gunneridae</taxon>
        <taxon>Pentapetalae</taxon>
        <taxon>rosids</taxon>
        <taxon>fabids</taxon>
        <taxon>Fabales</taxon>
        <taxon>Quillajaceae</taxon>
        <taxon>Quillaja</taxon>
    </lineage>
</organism>
<keyword evidence="2" id="KW-0808">Transferase</keyword>
<gene>
    <name evidence="2" type="ORF">O6P43_009756</name>
</gene>
<name>A0AAD7PYY6_QUISA</name>
<proteinExistence type="predicted"/>
<keyword evidence="2" id="KW-0695">RNA-directed DNA polymerase</keyword>
<evidence type="ECO:0000313" key="3">
    <source>
        <dbReference type="Proteomes" id="UP001163823"/>
    </source>
</evidence>
<comment type="caution">
    <text evidence="2">The sequence shown here is derived from an EMBL/GenBank/DDBJ whole genome shotgun (WGS) entry which is preliminary data.</text>
</comment>
<dbReference type="GO" id="GO:0003964">
    <property type="term" value="F:RNA-directed DNA polymerase activity"/>
    <property type="evidence" value="ECO:0007669"/>
    <property type="project" value="UniProtKB-KW"/>
</dbReference>
<accession>A0AAD7PYY6</accession>
<dbReference type="KEGG" id="qsa:O6P43_009756"/>
<protein>
    <submittedName>
        <fullName evidence="2">Reverse transcriptase</fullName>
    </submittedName>
</protein>